<keyword evidence="2" id="KW-1185">Reference proteome</keyword>
<protein>
    <submittedName>
        <fullName evidence="1">Uncharacterized protein</fullName>
    </submittedName>
</protein>
<comment type="caution">
    <text evidence="1">The sequence shown here is derived from an EMBL/GenBank/DDBJ whole genome shotgun (WGS) entry which is preliminary data.</text>
</comment>
<evidence type="ECO:0000313" key="2">
    <source>
        <dbReference type="Proteomes" id="UP001529510"/>
    </source>
</evidence>
<organism evidence="1 2">
    <name type="scientific">Cirrhinus mrigala</name>
    <name type="common">Mrigala</name>
    <dbReference type="NCBI Taxonomy" id="683832"/>
    <lineage>
        <taxon>Eukaryota</taxon>
        <taxon>Metazoa</taxon>
        <taxon>Chordata</taxon>
        <taxon>Craniata</taxon>
        <taxon>Vertebrata</taxon>
        <taxon>Euteleostomi</taxon>
        <taxon>Actinopterygii</taxon>
        <taxon>Neopterygii</taxon>
        <taxon>Teleostei</taxon>
        <taxon>Ostariophysi</taxon>
        <taxon>Cypriniformes</taxon>
        <taxon>Cyprinidae</taxon>
        <taxon>Labeoninae</taxon>
        <taxon>Labeonini</taxon>
        <taxon>Cirrhinus</taxon>
    </lineage>
</organism>
<proteinExistence type="predicted"/>
<sequence length="129" mass="15325">MQPRYRRLTRPRVERYKWRWNLRIKGLKEFADEDARKEVMEFSGNIAPHLTLFNGLGKRFAMRRYRDKFGKITKNSQLCIDCGIRIRVHVQLFGHSSKKPEAPVRRHTIVVPYDTIDDRLISSPNKNAD</sequence>
<accession>A0ABD0MUB9</accession>
<name>A0ABD0MUB9_CIRMR</name>
<dbReference type="AlphaFoldDB" id="A0ABD0MUB9"/>
<gene>
    <name evidence="1" type="ORF">M9458_052299</name>
</gene>
<evidence type="ECO:0000313" key="1">
    <source>
        <dbReference type="EMBL" id="KAL0152576.1"/>
    </source>
</evidence>
<reference evidence="1 2" key="1">
    <citation type="submission" date="2024-05" db="EMBL/GenBank/DDBJ databases">
        <title>Genome sequencing and assembly of Indian major carp, Cirrhinus mrigala (Hamilton, 1822).</title>
        <authorList>
            <person name="Mohindra V."/>
            <person name="Chowdhury L.M."/>
            <person name="Lal K."/>
            <person name="Jena J.K."/>
        </authorList>
    </citation>
    <scope>NUCLEOTIDE SEQUENCE [LARGE SCALE GENOMIC DNA]</scope>
    <source>
        <strain evidence="1">CM1030</strain>
        <tissue evidence="1">Blood</tissue>
    </source>
</reference>
<dbReference type="EMBL" id="JAMKFB020000189">
    <property type="protein sequence ID" value="KAL0152576.1"/>
    <property type="molecule type" value="Genomic_DNA"/>
</dbReference>
<dbReference type="Proteomes" id="UP001529510">
    <property type="component" value="Unassembled WGS sequence"/>
</dbReference>